<organism evidence="2 3">
    <name type="scientific">Astrephomene gubernaculifera</name>
    <dbReference type="NCBI Taxonomy" id="47775"/>
    <lineage>
        <taxon>Eukaryota</taxon>
        <taxon>Viridiplantae</taxon>
        <taxon>Chlorophyta</taxon>
        <taxon>core chlorophytes</taxon>
        <taxon>Chlorophyceae</taxon>
        <taxon>CS clade</taxon>
        <taxon>Chlamydomonadales</taxon>
        <taxon>Astrephomenaceae</taxon>
        <taxon>Astrephomene</taxon>
    </lineage>
</organism>
<proteinExistence type="predicted"/>
<keyword evidence="1" id="KW-0812">Transmembrane</keyword>
<feature type="transmembrane region" description="Helical" evidence="1">
    <location>
        <begin position="20"/>
        <end position="42"/>
    </location>
</feature>
<feature type="transmembrane region" description="Helical" evidence="1">
    <location>
        <begin position="48"/>
        <end position="68"/>
    </location>
</feature>
<keyword evidence="1" id="KW-0472">Membrane</keyword>
<feature type="non-terminal residue" evidence="2">
    <location>
        <position position="1"/>
    </location>
</feature>
<dbReference type="Proteomes" id="UP001054857">
    <property type="component" value="Unassembled WGS sequence"/>
</dbReference>
<reference evidence="2 3" key="1">
    <citation type="journal article" date="2021" name="Sci. Rep.">
        <title>Genome sequencing of the multicellular alga Astrephomene provides insights into convergent evolution of germ-soma differentiation.</title>
        <authorList>
            <person name="Yamashita S."/>
            <person name="Yamamoto K."/>
            <person name="Matsuzaki R."/>
            <person name="Suzuki S."/>
            <person name="Yamaguchi H."/>
            <person name="Hirooka S."/>
            <person name="Minakuchi Y."/>
            <person name="Miyagishima S."/>
            <person name="Kawachi M."/>
            <person name="Toyoda A."/>
            <person name="Nozaki H."/>
        </authorList>
    </citation>
    <scope>NUCLEOTIDE SEQUENCE [LARGE SCALE GENOMIC DNA]</scope>
    <source>
        <strain evidence="2 3">NIES-4017</strain>
    </source>
</reference>
<feature type="transmembrane region" description="Helical" evidence="1">
    <location>
        <begin position="158"/>
        <end position="185"/>
    </location>
</feature>
<keyword evidence="1" id="KW-1133">Transmembrane helix</keyword>
<accession>A0AAD3HMP0</accession>
<keyword evidence="3" id="KW-1185">Reference proteome</keyword>
<evidence type="ECO:0000313" key="2">
    <source>
        <dbReference type="EMBL" id="GFR46323.1"/>
    </source>
</evidence>
<sequence length="220" mass="22752">ERCGEAAMSVQEEIMEVLRVSWPVHLGFLVSVTTLYLVFPFFTYVPAAGAGWLGSNLPLALFYTRLFTDLAGRLLPRIRSLQLRSASSVLSLAAASLALAALFFAYILASRPLAPPPPSSFPATAAAAAAAIPTAATTTTTTAVHHSRVLWSLLHNDAVPLVLVVALWLLGGFTNTAANTLAPLLVPPELAGRASALMALGFNAGHIGGLLAAAALAAAA</sequence>
<dbReference type="EMBL" id="BMAR01000013">
    <property type="protein sequence ID" value="GFR46323.1"/>
    <property type="molecule type" value="Genomic_DNA"/>
</dbReference>
<dbReference type="AlphaFoldDB" id="A0AAD3HMP0"/>
<evidence type="ECO:0000313" key="3">
    <source>
        <dbReference type="Proteomes" id="UP001054857"/>
    </source>
</evidence>
<feature type="transmembrane region" description="Helical" evidence="1">
    <location>
        <begin position="89"/>
        <end position="109"/>
    </location>
</feature>
<name>A0AAD3HMP0_9CHLO</name>
<feature type="non-terminal residue" evidence="2">
    <location>
        <position position="220"/>
    </location>
</feature>
<evidence type="ECO:0000256" key="1">
    <source>
        <dbReference type="SAM" id="Phobius"/>
    </source>
</evidence>
<protein>
    <submittedName>
        <fullName evidence="2">Uncharacterized protein</fullName>
    </submittedName>
</protein>
<gene>
    <name evidence="2" type="ORF">Agub_g7889</name>
</gene>
<comment type="caution">
    <text evidence="2">The sequence shown here is derived from an EMBL/GenBank/DDBJ whole genome shotgun (WGS) entry which is preliminary data.</text>
</comment>
<feature type="transmembrane region" description="Helical" evidence="1">
    <location>
        <begin position="197"/>
        <end position="219"/>
    </location>
</feature>